<feature type="chain" id="PRO_5043677995" description="DUF4440 domain-containing protein" evidence="2">
    <location>
        <begin position="21"/>
        <end position="179"/>
    </location>
</feature>
<proteinExistence type="predicted"/>
<evidence type="ECO:0000256" key="2">
    <source>
        <dbReference type="SAM" id="SignalP"/>
    </source>
</evidence>
<evidence type="ECO:0000256" key="1">
    <source>
        <dbReference type="SAM" id="MobiDB-lite"/>
    </source>
</evidence>
<gene>
    <name evidence="3" type="ORF">M2412_002620</name>
</gene>
<organism evidence="3 4">
    <name type="scientific">Stenotrophomonas rhizophila</name>
    <dbReference type="NCBI Taxonomy" id="216778"/>
    <lineage>
        <taxon>Bacteria</taxon>
        <taxon>Pseudomonadati</taxon>
        <taxon>Pseudomonadota</taxon>
        <taxon>Gammaproteobacteria</taxon>
        <taxon>Lysobacterales</taxon>
        <taxon>Lysobacteraceae</taxon>
        <taxon>Stenotrophomonas</taxon>
    </lineage>
</organism>
<comment type="caution">
    <text evidence="3">The sequence shown here is derived from an EMBL/GenBank/DDBJ whole genome shotgun (WGS) entry which is preliminary data.</text>
</comment>
<evidence type="ECO:0000313" key="3">
    <source>
        <dbReference type="EMBL" id="MCS4280626.1"/>
    </source>
</evidence>
<evidence type="ECO:0000313" key="4">
    <source>
        <dbReference type="Proteomes" id="UP001320691"/>
    </source>
</evidence>
<evidence type="ECO:0008006" key="5">
    <source>
        <dbReference type="Google" id="ProtNLM"/>
    </source>
</evidence>
<feature type="compositionally biased region" description="Low complexity" evidence="1">
    <location>
        <begin position="46"/>
        <end position="60"/>
    </location>
</feature>
<dbReference type="Proteomes" id="UP001320691">
    <property type="component" value="Unassembled WGS sequence"/>
</dbReference>
<accession>A0AAW5PLN5</accession>
<dbReference type="AlphaFoldDB" id="A0AAW5PLN5"/>
<reference evidence="3" key="1">
    <citation type="submission" date="2022-08" db="EMBL/GenBank/DDBJ databases">
        <title>Genomic analyses of the natural microbiome of Caenorhabditis elegans.</title>
        <authorList>
            <person name="Samuel B."/>
        </authorList>
    </citation>
    <scope>NUCLEOTIDE SEQUENCE</scope>
    <source>
        <strain evidence="3">BIGb0277</strain>
    </source>
</reference>
<protein>
    <recommendedName>
        <fullName evidence="5">DUF4440 domain-containing protein</fullName>
    </recommendedName>
</protein>
<feature type="region of interest" description="Disordered" evidence="1">
    <location>
        <begin position="19"/>
        <end position="60"/>
    </location>
</feature>
<feature type="signal peptide" evidence="2">
    <location>
        <begin position="1"/>
        <end position="20"/>
    </location>
</feature>
<keyword evidence="2" id="KW-0732">Signal</keyword>
<name>A0AAW5PLN5_9GAMM</name>
<dbReference type="RefSeq" id="WP_259261291.1">
    <property type="nucleotide sequence ID" value="NZ_JANUEK010000006.1"/>
</dbReference>
<dbReference type="EMBL" id="JANUEK010000006">
    <property type="protein sequence ID" value="MCS4280626.1"/>
    <property type="molecule type" value="Genomic_DNA"/>
</dbReference>
<sequence>MRRAVLLLPLLILHGCSCQQHPPASDPSAPPESTVADAAPASGDDTALTPAPSTPAPASLSAVATDAPDELMVVHRYVTAVAQGDLATADALWTGGSPGGRPDDAALRALPDFRGLRIKTGAPIARDTAQPSRLREVPVQIRVSTDTGTLRFEGWYRLQPRVDGSGWEIHGASIQPVMN</sequence>